<sequence>MKRIFTVFGFIGALAMISPAFAVSAGTVATNSVSRGVAAGYAGAGTTGTSGRGYQGLANAYQTNQRNTYYMVTQPDVDSACREKIYNCLAEYCGDVTVVPGQRSGRCQYATETELYNYALLCLQRDTSVLLPQYNSNNLRTGAGGMNTAARLCPPYVQQEVMSYLSMASMADDLSKSHSDLCLQRRQELEAAMACHAVALAYGNETASMLTTQLTDACGAGVPGGSAEMVTRFANAGNVGANIWGWAEKILNLEMNAKGDDWQMAVDSVLASYANRMNLACGDDLQINTASYSTSNSSQPTTLQTVAALATGVGFPSATPQVQNPYENQSLYMEVKTMSEVYDYATAQQLINAAMSSPATTQNDFLTTAQLSNMQTAYVRGTKVFIVRDSARCYIVPVQSLTTAESNLIAQTFASCVSR</sequence>
<dbReference type="Proteomes" id="UP000823630">
    <property type="component" value="Unassembled WGS sequence"/>
</dbReference>
<dbReference type="EMBL" id="JADINC010000005">
    <property type="protein sequence ID" value="MBO8424897.1"/>
    <property type="molecule type" value="Genomic_DNA"/>
</dbReference>
<evidence type="ECO:0000313" key="2">
    <source>
        <dbReference type="EMBL" id="MBO8424897.1"/>
    </source>
</evidence>
<reference evidence="2" key="1">
    <citation type="submission" date="2020-10" db="EMBL/GenBank/DDBJ databases">
        <authorList>
            <person name="Gilroy R."/>
        </authorList>
    </citation>
    <scope>NUCLEOTIDE SEQUENCE</scope>
    <source>
        <strain evidence="2">8207</strain>
    </source>
</reference>
<feature type="signal peptide" evidence="1">
    <location>
        <begin position="1"/>
        <end position="22"/>
    </location>
</feature>
<dbReference type="AlphaFoldDB" id="A0A9D9GUE8"/>
<comment type="caution">
    <text evidence="2">The sequence shown here is derived from an EMBL/GenBank/DDBJ whole genome shotgun (WGS) entry which is preliminary data.</text>
</comment>
<protein>
    <submittedName>
        <fullName evidence="2">Uncharacterized protein</fullName>
    </submittedName>
</protein>
<feature type="chain" id="PRO_5039588569" evidence="1">
    <location>
        <begin position="23"/>
        <end position="419"/>
    </location>
</feature>
<proteinExistence type="predicted"/>
<evidence type="ECO:0000256" key="1">
    <source>
        <dbReference type="SAM" id="SignalP"/>
    </source>
</evidence>
<reference evidence="2" key="2">
    <citation type="journal article" date="2021" name="PeerJ">
        <title>Extensive microbial diversity within the chicken gut microbiome revealed by metagenomics and culture.</title>
        <authorList>
            <person name="Gilroy R."/>
            <person name="Ravi A."/>
            <person name="Getino M."/>
            <person name="Pursley I."/>
            <person name="Horton D.L."/>
            <person name="Alikhan N.F."/>
            <person name="Baker D."/>
            <person name="Gharbi K."/>
            <person name="Hall N."/>
            <person name="Watson M."/>
            <person name="Adriaenssens E.M."/>
            <person name="Foster-Nyarko E."/>
            <person name="Jarju S."/>
            <person name="Secka A."/>
            <person name="Antonio M."/>
            <person name="Oren A."/>
            <person name="Chaudhuri R.R."/>
            <person name="La Ragione R."/>
            <person name="Hildebrand F."/>
            <person name="Pallen M.J."/>
        </authorList>
    </citation>
    <scope>NUCLEOTIDE SEQUENCE</scope>
    <source>
        <strain evidence="2">8207</strain>
    </source>
</reference>
<organism evidence="2 3">
    <name type="scientific">Candidatus Enterousia avistercoris</name>
    <dbReference type="NCBI Taxonomy" id="2840788"/>
    <lineage>
        <taxon>Bacteria</taxon>
        <taxon>Pseudomonadati</taxon>
        <taxon>Pseudomonadota</taxon>
        <taxon>Alphaproteobacteria</taxon>
        <taxon>Candidatus Enterousia</taxon>
    </lineage>
</organism>
<keyword evidence="1" id="KW-0732">Signal</keyword>
<gene>
    <name evidence="2" type="ORF">IAC69_00265</name>
</gene>
<evidence type="ECO:0000313" key="3">
    <source>
        <dbReference type="Proteomes" id="UP000823630"/>
    </source>
</evidence>
<accession>A0A9D9GUE8</accession>
<name>A0A9D9GUE8_9PROT</name>